<dbReference type="Pfam" id="PF00443">
    <property type="entry name" value="UCH"/>
    <property type="match status" value="1"/>
</dbReference>
<dbReference type="PANTHER" id="PTHR24006">
    <property type="entry name" value="UBIQUITIN CARBOXYL-TERMINAL HYDROLASE"/>
    <property type="match status" value="1"/>
</dbReference>
<feature type="compositionally biased region" description="Basic and acidic residues" evidence="1">
    <location>
        <begin position="7"/>
        <end position="27"/>
    </location>
</feature>
<dbReference type="PRINTS" id="PR00081">
    <property type="entry name" value="GDHRDH"/>
</dbReference>
<protein>
    <recommendedName>
        <fullName evidence="2">USP domain-containing protein</fullName>
    </recommendedName>
</protein>
<feature type="region of interest" description="Disordered" evidence="1">
    <location>
        <begin position="1"/>
        <end position="38"/>
    </location>
</feature>
<dbReference type="PROSITE" id="PS00972">
    <property type="entry name" value="USP_1"/>
    <property type="match status" value="1"/>
</dbReference>
<dbReference type="Gene3D" id="3.90.70.10">
    <property type="entry name" value="Cysteine proteinases"/>
    <property type="match status" value="1"/>
</dbReference>
<dbReference type="Pfam" id="PF00106">
    <property type="entry name" value="adh_short"/>
    <property type="match status" value="1"/>
</dbReference>
<organism evidence="3 4">
    <name type="scientific">Hortaea werneckii</name>
    <name type="common">Black yeast</name>
    <name type="synonym">Cladosporium werneckii</name>
    <dbReference type="NCBI Taxonomy" id="91943"/>
    <lineage>
        <taxon>Eukaryota</taxon>
        <taxon>Fungi</taxon>
        <taxon>Dikarya</taxon>
        <taxon>Ascomycota</taxon>
        <taxon>Pezizomycotina</taxon>
        <taxon>Dothideomycetes</taxon>
        <taxon>Dothideomycetidae</taxon>
        <taxon>Mycosphaerellales</taxon>
        <taxon>Teratosphaeriaceae</taxon>
        <taxon>Hortaea</taxon>
    </lineage>
</organism>
<dbReference type="InterPro" id="IPR036291">
    <property type="entry name" value="NAD(P)-bd_dom_sf"/>
</dbReference>
<evidence type="ECO:0000313" key="3">
    <source>
        <dbReference type="EMBL" id="RMY26507.1"/>
    </source>
</evidence>
<gene>
    <name evidence="3" type="ORF">D0866_10828</name>
</gene>
<dbReference type="PROSITE" id="PS50235">
    <property type="entry name" value="USP_3"/>
    <property type="match status" value="1"/>
</dbReference>
<dbReference type="SUPFAM" id="SSF51735">
    <property type="entry name" value="NAD(P)-binding Rossmann-fold domains"/>
    <property type="match status" value="1"/>
</dbReference>
<dbReference type="InterPro" id="IPR018200">
    <property type="entry name" value="USP_CS"/>
</dbReference>
<comment type="caution">
    <text evidence="3">The sequence shown here is derived from an EMBL/GenBank/DDBJ whole genome shotgun (WGS) entry which is preliminary data.</text>
</comment>
<feature type="domain" description="USP" evidence="2">
    <location>
        <begin position="1436"/>
        <end position="1750"/>
    </location>
</feature>
<dbReference type="InterPro" id="IPR001394">
    <property type="entry name" value="Peptidase_C19_UCH"/>
</dbReference>
<dbReference type="PANTHER" id="PTHR24006:SF925">
    <property type="entry name" value="UBIQUITINYL HYDROLASE 1"/>
    <property type="match status" value="1"/>
</dbReference>
<dbReference type="PRINTS" id="PR00080">
    <property type="entry name" value="SDRFAMILY"/>
</dbReference>
<evidence type="ECO:0000313" key="4">
    <source>
        <dbReference type="Proteomes" id="UP000276864"/>
    </source>
</evidence>
<evidence type="ECO:0000256" key="1">
    <source>
        <dbReference type="SAM" id="MobiDB-lite"/>
    </source>
</evidence>
<reference evidence="3 4" key="1">
    <citation type="journal article" date="2018" name="BMC Genomics">
        <title>Genomic evidence for intraspecific hybridization in a clonal and extremely halotolerant yeast.</title>
        <authorList>
            <person name="Gostincar C."/>
            <person name="Stajich J.E."/>
            <person name="Zupancic J."/>
            <person name="Zalar P."/>
            <person name="Gunde-Cimerman N."/>
        </authorList>
    </citation>
    <scope>NUCLEOTIDE SEQUENCE [LARGE SCALE GENOMIC DNA]</scope>
    <source>
        <strain evidence="3 4">EXF-6651</strain>
    </source>
</reference>
<name>A0A3M7AGB7_HORWE</name>
<dbReference type="GO" id="GO:0005634">
    <property type="term" value="C:nucleus"/>
    <property type="evidence" value="ECO:0007669"/>
    <property type="project" value="TreeGrafter"/>
</dbReference>
<dbReference type="GO" id="GO:0004843">
    <property type="term" value="F:cysteine-type deubiquitinase activity"/>
    <property type="evidence" value="ECO:0007669"/>
    <property type="project" value="InterPro"/>
</dbReference>
<dbReference type="GO" id="GO:0016579">
    <property type="term" value="P:protein deubiquitination"/>
    <property type="evidence" value="ECO:0007669"/>
    <property type="project" value="InterPro"/>
</dbReference>
<dbReference type="InterPro" id="IPR038765">
    <property type="entry name" value="Papain-like_cys_pep_sf"/>
</dbReference>
<dbReference type="Proteomes" id="UP000276864">
    <property type="component" value="Unassembled WGS sequence"/>
</dbReference>
<dbReference type="InterPro" id="IPR050164">
    <property type="entry name" value="Peptidase_C19"/>
</dbReference>
<proteinExistence type="predicted"/>
<dbReference type="SUPFAM" id="SSF54001">
    <property type="entry name" value="Cysteine proteinases"/>
    <property type="match status" value="1"/>
</dbReference>
<dbReference type="EMBL" id="QWIM01001404">
    <property type="protein sequence ID" value="RMY26507.1"/>
    <property type="molecule type" value="Genomic_DNA"/>
</dbReference>
<dbReference type="PROSITE" id="PS00973">
    <property type="entry name" value="USP_2"/>
    <property type="match status" value="1"/>
</dbReference>
<dbReference type="InterPro" id="IPR002347">
    <property type="entry name" value="SDR_fam"/>
</dbReference>
<dbReference type="VEuPathDB" id="FungiDB:BTJ68_00610"/>
<accession>A0A3M7AGB7</accession>
<dbReference type="GO" id="GO:0005829">
    <property type="term" value="C:cytosol"/>
    <property type="evidence" value="ECO:0007669"/>
    <property type="project" value="TreeGrafter"/>
</dbReference>
<dbReference type="InterPro" id="IPR028889">
    <property type="entry name" value="USP"/>
</dbReference>
<dbReference type="Gene3D" id="3.40.50.720">
    <property type="entry name" value="NAD(P)-binding Rossmann-like Domain"/>
    <property type="match status" value="1"/>
</dbReference>
<evidence type="ECO:0000259" key="2">
    <source>
        <dbReference type="PROSITE" id="PS50235"/>
    </source>
</evidence>
<sequence length="2599" mass="289795">MAPPASPRDHAADADPEISRKRARLSEEGDSPVSGGPIEIEALAPEIIGGDPISTIDIEDDDAVMGLFSATFPTSEGRTPVDQVSLITEILLGNKHIDPTWFLDIAEWLFQHIASTANVPEQELEDTYRRDLDFFGQFAVMALTLMHRNVWFRKDALSQYPQMSNDVGQFMAYLMQLSVRFINILPEISREQIARKDSASDQFDAIEVPVFSYIKLAGWLITLCNDTASHLRLAFGLKIGATAKLCRERVSDHEAAARALVAVYRDVTERILRVKDAWAVIESIVCFACLGLYQGDDALSILETTKKTVLPTICEKRPRDLPGGLHERLLVQSGSIFQLLRPRQPSFDHAWHIYESVLRDDADVLLSEADAGPRDLERLCNGDPGILNALLRAAWELQTHRAFILSGIMDVRNYGISMMCAELATWYNKCCKTTPEGVNHPLIEHAARFLRKNALIEYIFSAESHANIVEHSEEIVAFLAVTFNYTDSETDAIWNACTTSVEADFVQAAFRVLERTCRHLGFQQLHYVVHRFTVTPLASISNHAALATLNTALFCLHESMPAATATQDRLAIVLLALDLLMHIHANESLPCFQRYLQLAMQEIHAAANFPLEDKLQIYERCVPHVIKTGPSSTAAFRVLHCLLAKGVHLGEGKSLLAMLPPEEVVNELCNFECQIIGGGKADSARLVEHLSCRISVVTYLMGLAPTDDNYLCDRMFECLFGPQAGNDVARDIAWAQLVDLSKTITPRTAAKRLFDRYSQVQIPALPAKLATPHLITMVRDRLMEQVLSAGFSTQYSALLQQPLWQALVRFAVQCPGKGAGDIAFDGVQILLFDIPQRFEDKGSVVECQVEFLKTSVDGISSRYKDFSMFEDEARVDEFRRAMRLLETLCTKSRETLPSFQMLTTPSPILLGEGNSPDSLRFSLQVCAPERPQEEIQVRCSRASTFQQLADALQERTGAKLVRIIVGGKPVDLAAELFKTIDEGGIQVDNVVTAYPVYDSSCSFAKMLAELGPFEQELVLHHERLENFLDGPPAIAQAVGQLLSTLRPSESAAYRILHATTSASELLPMDKYYRTTYTIHLLRLFLGTYAKFGIADLNYVLRGVHLLVDCVTDQSRLEAPGIFLQTLWCLTLFLQGARSMSVLPADFANSVIERPRDMVTESYFPRPEALASAIAEHILKVLRSVQTFDSSLRQQLLVSLYKVFLEACRIDTTVWEKFMSDPRRIELHAGLLLDSEPSVSTGVATVIGNFSVDEAAPTDRMEKFWAVFAACLDEALIAPGATGAFFNVSANVLARNAKLQENESAMRDLVQMLAQKLLSYSHFESPELPVGDPTMLGLLRLLGIGVNTLKSFKKPINLGSLSSEIFATLLFPPERRVINSATRDEAFSLVKSTCETPDDFRTLIQAVQNTITDGPLPRDAQFFPGLEGWIRPVSQHAGLTNLGMTCYMNSLLQQLFANLALRKLVFESPIVDIQKQGFLACVQMLFAQMQDGVGAYAATNQLAEYLDIAIGNQEDVHTFYGTFLNCLEESMPDQEHKKALTNCYSGSFVSQIRGACGHVSTSTEPFNDVSITVKNKATLFESLSEFVQGEPMQGANKYRCQTCDTGSGRLVDAMKRTCLDRVPDHLTFCLKRFIFESMMGLEGKVNDRFEFPEHIDMAQFERQHLEHPQQETRPDIFDLVGVIVHQGDLGFGHYWSYCKVANSAKWVRLEDAVIPTYHSFAQVQPECFGGLKYSNGQERTNNAYVLFYRRRPNLDQEAQSSMQAIQSPQTAHQMPLRAEPPQEIASEIFGLRMWRHRIAHMFSPAFANFAEWLISAASAGKQDSPSDVEPVATLAAHYLLRVVFTDRAAAPKAKAASQCMKLIIDSQHIHFSEVLADAMLSLPDFCAGMWRHEDAASIHAATDVVMACLRRLKEGESAAYFEIVERMLSLHASHLSNIETVYTRCTQYLTLPVSIAEMGAKETAAVLDKGYLSTLLDIAYIHILGEENKRQHWGLWNNMKEHAFDLSPVFFFLYRVLAGFVDLAGFSDLPTERRSPPSGLHEINDSGMVCLTTEEVRKISAPLPMNNTSIWYPIFLGCVYCSPTPNYDAFPPGLLVGLLAGKTPSSGLPRLIEHTMLSRFDHEEHNLVAMLQITYHLVKAMKSQEKDVRLLLQQLGKNLPLWATMGENVLHFYSHIYRIVPIEAIVSAEQWAEVFLKDESPKVRSRTHIWLLKYVFSVPSVRDRCTPSRLRLSRSLARNCTASLKYGYGREEGRYLYEEMLATMKAEKSWLEALHVDVQEIANGGTEMGGGINDRELLTELDESRATLKLIHDTLEELDGWEEQTLDLPENRGIGQAICKLILSRPDVTPLKLFAASRKGEDIGLSPSTTDSGGREVLYPKLDVSSRESITKLADEVKREGLLVDVLINNAGVNLDARYGYENARTTLDVNYKGVREMCRAFLPIMAKNGRIVNMSSVGSSLKPYSEAMRQRFRNPNASQEDLDQLAEDFLKSVQTSTENETGFGPPQRSYSISKSLVNALTALLARENPHLAINCCCPGWIATDMGRLVGSGNLSPPKTPEQGAAIPVRLGVGDIKGESGKYWANANVRSKGEGEVQEW</sequence>